<evidence type="ECO:0000313" key="2">
    <source>
        <dbReference type="EMBL" id="KAF6231926.1"/>
    </source>
</evidence>
<evidence type="ECO:0000256" key="1">
    <source>
        <dbReference type="SAM" id="MobiDB-lite"/>
    </source>
</evidence>
<protein>
    <submittedName>
        <fullName evidence="2">Uncharacterized protein</fullName>
    </submittedName>
</protein>
<comment type="caution">
    <text evidence="2">The sequence shown here is derived from an EMBL/GenBank/DDBJ whole genome shotgun (WGS) entry which is preliminary data.</text>
</comment>
<name>A0A8H6FNS6_9LECA</name>
<dbReference type="Proteomes" id="UP000578531">
    <property type="component" value="Unassembled WGS sequence"/>
</dbReference>
<dbReference type="OrthoDB" id="3433125at2759"/>
<dbReference type="EMBL" id="JACCJC010000052">
    <property type="protein sequence ID" value="KAF6231926.1"/>
    <property type="molecule type" value="Genomic_DNA"/>
</dbReference>
<dbReference type="AlphaFoldDB" id="A0A8H6FNS6"/>
<feature type="region of interest" description="Disordered" evidence="1">
    <location>
        <begin position="92"/>
        <end position="111"/>
    </location>
</feature>
<dbReference type="RefSeq" id="XP_037161357.1">
    <property type="nucleotide sequence ID" value="XM_037311651.1"/>
</dbReference>
<accession>A0A8H6FNS6</accession>
<organism evidence="2 3">
    <name type="scientific">Letharia columbiana</name>
    <dbReference type="NCBI Taxonomy" id="112416"/>
    <lineage>
        <taxon>Eukaryota</taxon>
        <taxon>Fungi</taxon>
        <taxon>Dikarya</taxon>
        <taxon>Ascomycota</taxon>
        <taxon>Pezizomycotina</taxon>
        <taxon>Lecanoromycetes</taxon>
        <taxon>OSLEUM clade</taxon>
        <taxon>Lecanoromycetidae</taxon>
        <taxon>Lecanorales</taxon>
        <taxon>Lecanorineae</taxon>
        <taxon>Parmeliaceae</taxon>
        <taxon>Letharia</taxon>
    </lineage>
</organism>
<proteinExistence type="predicted"/>
<keyword evidence="3" id="KW-1185">Reference proteome</keyword>
<evidence type="ECO:0000313" key="3">
    <source>
        <dbReference type="Proteomes" id="UP000578531"/>
    </source>
</evidence>
<gene>
    <name evidence="2" type="ORF">HO173_009763</name>
</gene>
<dbReference type="GeneID" id="59291412"/>
<reference evidence="2 3" key="1">
    <citation type="journal article" date="2020" name="Genomics">
        <title>Complete, high-quality genomes from long-read metagenomic sequencing of two wolf lichen thalli reveals enigmatic genome architecture.</title>
        <authorList>
            <person name="McKenzie S.K."/>
            <person name="Walston R.F."/>
            <person name="Allen J.L."/>
        </authorList>
    </citation>
    <scope>NUCLEOTIDE SEQUENCE [LARGE SCALE GENOMIC DNA]</scope>
    <source>
        <strain evidence="2">WasteWater2</strain>
    </source>
</reference>
<sequence>MIVIYKTGGSEQPEVGIERVDMGAPIAKYGGDAQPDALVAEPGSSEKPRMLEDVKEKMKQLRLASGETHGEAQMPVTCARLIFPALDAAGLASPAAKEERNSDDIGSSIKA</sequence>